<dbReference type="Pfam" id="PF07690">
    <property type="entry name" value="MFS_1"/>
    <property type="match status" value="1"/>
</dbReference>
<keyword evidence="2" id="KW-0813">Transport</keyword>
<evidence type="ECO:0000256" key="3">
    <source>
        <dbReference type="ARBA" id="ARBA00022475"/>
    </source>
</evidence>
<evidence type="ECO:0000256" key="6">
    <source>
        <dbReference type="ARBA" id="ARBA00023136"/>
    </source>
</evidence>
<dbReference type="Gene3D" id="1.20.1250.20">
    <property type="entry name" value="MFS general substrate transporter like domains"/>
    <property type="match status" value="1"/>
</dbReference>
<dbReference type="InterPro" id="IPR036259">
    <property type="entry name" value="MFS_trans_sf"/>
</dbReference>
<dbReference type="PROSITE" id="PS50850">
    <property type="entry name" value="MFS"/>
    <property type="match status" value="1"/>
</dbReference>
<evidence type="ECO:0000256" key="1">
    <source>
        <dbReference type="ARBA" id="ARBA00004651"/>
    </source>
</evidence>
<evidence type="ECO:0000256" key="4">
    <source>
        <dbReference type="ARBA" id="ARBA00022692"/>
    </source>
</evidence>
<evidence type="ECO:0000256" key="7">
    <source>
        <dbReference type="SAM" id="Phobius"/>
    </source>
</evidence>
<proteinExistence type="predicted"/>
<evidence type="ECO:0000313" key="10">
    <source>
        <dbReference type="Proteomes" id="UP000612362"/>
    </source>
</evidence>
<keyword evidence="10" id="KW-1185">Reference proteome</keyword>
<feature type="transmembrane region" description="Helical" evidence="7">
    <location>
        <begin position="376"/>
        <end position="395"/>
    </location>
</feature>
<gene>
    <name evidence="9" type="ORF">KSX_47300</name>
</gene>
<reference evidence="9" key="1">
    <citation type="submission" date="2020-10" db="EMBL/GenBank/DDBJ databases">
        <title>Taxonomic study of unclassified bacteria belonging to the class Ktedonobacteria.</title>
        <authorList>
            <person name="Yabe S."/>
            <person name="Wang C.M."/>
            <person name="Zheng Y."/>
            <person name="Sakai Y."/>
            <person name="Cavaletti L."/>
            <person name="Monciardini P."/>
            <person name="Donadio S."/>
        </authorList>
    </citation>
    <scope>NUCLEOTIDE SEQUENCE</scope>
    <source>
        <strain evidence="9">SOSP1-1</strain>
    </source>
</reference>
<dbReference type="InterPro" id="IPR020846">
    <property type="entry name" value="MFS_dom"/>
</dbReference>
<feature type="transmembrane region" description="Helical" evidence="7">
    <location>
        <begin position="47"/>
        <end position="69"/>
    </location>
</feature>
<dbReference type="PANTHER" id="PTHR23517:SF2">
    <property type="entry name" value="MULTIDRUG RESISTANCE PROTEIN MDTH"/>
    <property type="match status" value="1"/>
</dbReference>
<dbReference type="PRINTS" id="PR01035">
    <property type="entry name" value="TCRTETA"/>
</dbReference>
<keyword evidence="4 7" id="KW-0812">Transmembrane</keyword>
<feature type="transmembrane region" description="Helical" evidence="7">
    <location>
        <begin position="20"/>
        <end position="41"/>
    </location>
</feature>
<dbReference type="InterPro" id="IPR011701">
    <property type="entry name" value="MFS"/>
</dbReference>
<sequence length="413" mass="44810">MSKWKDHFGFPETRGKYGFLLVLIVDAFGAGLFLPLSVLYFQVTANLPLPAIGLTLTIATVCTLPLSLITGNLVDRFGARHITAISQIIQAFGFLGYLFVHTLSSLFGTAFLVTMGSRVFFAASASLIVDIASPHERDRWFGLVGAIRNIGLGIGGFLAGFVMATNNPDMYHLLIGCSALCYLVAGCLLLRLPEPEQRHHMQVAKEPVGTIWQNHLFLVFLLCNVTFPLCALMLTIALPVYVTEAVHAPGWIPGSALMLNSLLIIGGQTLVVRILEPYRRTRSIGAAALTWGVSCSFFAIALLISRTILIPYLFLAVAIHTLASLLYGPAVSALIADLAPASQRGRYLATYEFVWGIASALAPALFSLLYVVTPTLPWILLVILISASGISMLWLERRLPARAVRANKPSNNS</sequence>
<dbReference type="InterPro" id="IPR001958">
    <property type="entry name" value="Tet-R_TetA/multi-R_MdtG-like"/>
</dbReference>
<feature type="transmembrane region" description="Helical" evidence="7">
    <location>
        <begin position="284"/>
        <end position="304"/>
    </location>
</feature>
<comment type="subcellular location">
    <subcellularLocation>
        <location evidence="1">Cell membrane</location>
        <topology evidence="1">Multi-pass membrane protein</topology>
    </subcellularLocation>
</comment>
<evidence type="ECO:0000256" key="2">
    <source>
        <dbReference type="ARBA" id="ARBA00022448"/>
    </source>
</evidence>
<feature type="transmembrane region" description="Helical" evidence="7">
    <location>
        <begin position="81"/>
        <end position="100"/>
    </location>
</feature>
<keyword evidence="5 7" id="KW-1133">Transmembrane helix</keyword>
<accession>A0A8J3I5N7</accession>
<dbReference type="GO" id="GO:0022857">
    <property type="term" value="F:transmembrane transporter activity"/>
    <property type="evidence" value="ECO:0007669"/>
    <property type="project" value="InterPro"/>
</dbReference>
<feature type="transmembrane region" description="Helical" evidence="7">
    <location>
        <begin position="106"/>
        <end position="128"/>
    </location>
</feature>
<dbReference type="RefSeq" id="WP_220195938.1">
    <property type="nucleotide sequence ID" value="NZ_BNJF01000002.1"/>
</dbReference>
<dbReference type="SUPFAM" id="SSF103473">
    <property type="entry name" value="MFS general substrate transporter"/>
    <property type="match status" value="1"/>
</dbReference>
<organism evidence="9 10">
    <name type="scientific">Ktedonospora formicarum</name>
    <dbReference type="NCBI Taxonomy" id="2778364"/>
    <lineage>
        <taxon>Bacteria</taxon>
        <taxon>Bacillati</taxon>
        <taxon>Chloroflexota</taxon>
        <taxon>Ktedonobacteria</taxon>
        <taxon>Ktedonobacterales</taxon>
        <taxon>Ktedonobacteraceae</taxon>
        <taxon>Ktedonospora</taxon>
    </lineage>
</organism>
<feature type="transmembrane region" description="Helical" evidence="7">
    <location>
        <begin position="250"/>
        <end position="272"/>
    </location>
</feature>
<keyword evidence="6 7" id="KW-0472">Membrane</keyword>
<dbReference type="PANTHER" id="PTHR23517">
    <property type="entry name" value="RESISTANCE PROTEIN MDTM, PUTATIVE-RELATED-RELATED"/>
    <property type="match status" value="1"/>
</dbReference>
<dbReference type="GO" id="GO:0005886">
    <property type="term" value="C:plasma membrane"/>
    <property type="evidence" value="ECO:0007669"/>
    <property type="project" value="UniProtKB-SubCell"/>
</dbReference>
<dbReference type="InterPro" id="IPR050171">
    <property type="entry name" value="MFS_Transporters"/>
</dbReference>
<dbReference type="AlphaFoldDB" id="A0A8J3I5N7"/>
<feature type="transmembrane region" description="Helical" evidence="7">
    <location>
        <begin position="170"/>
        <end position="192"/>
    </location>
</feature>
<dbReference type="Proteomes" id="UP000612362">
    <property type="component" value="Unassembled WGS sequence"/>
</dbReference>
<feature type="transmembrane region" description="Helical" evidence="7">
    <location>
        <begin position="348"/>
        <end position="370"/>
    </location>
</feature>
<name>A0A8J3I5N7_9CHLR</name>
<feature type="transmembrane region" description="Helical" evidence="7">
    <location>
        <begin position="216"/>
        <end position="238"/>
    </location>
</feature>
<feature type="transmembrane region" description="Helical" evidence="7">
    <location>
        <begin position="140"/>
        <end position="164"/>
    </location>
</feature>
<protein>
    <submittedName>
        <fullName evidence="9">MFS transporter</fullName>
    </submittedName>
</protein>
<evidence type="ECO:0000256" key="5">
    <source>
        <dbReference type="ARBA" id="ARBA00022989"/>
    </source>
</evidence>
<comment type="caution">
    <text evidence="9">The sequence shown here is derived from an EMBL/GenBank/DDBJ whole genome shotgun (WGS) entry which is preliminary data.</text>
</comment>
<keyword evidence="3" id="KW-1003">Cell membrane</keyword>
<evidence type="ECO:0000259" key="8">
    <source>
        <dbReference type="PROSITE" id="PS50850"/>
    </source>
</evidence>
<dbReference type="EMBL" id="BNJF01000002">
    <property type="protein sequence ID" value="GHO46567.1"/>
    <property type="molecule type" value="Genomic_DNA"/>
</dbReference>
<evidence type="ECO:0000313" key="9">
    <source>
        <dbReference type="EMBL" id="GHO46567.1"/>
    </source>
</evidence>
<feature type="transmembrane region" description="Helical" evidence="7">
    <location>
        <begin position="310"/>
        <end position="336"/>
    </location>
</feature>
<feature type="domain" description="Major facilitator superfamily (MFS) profile" evidence="8">
    <location>
        <begin position="1"/>
        <end position="399"/>
    </location>
</feature>